<feature type="region of interest" description="Disordered" evidence="1">
    <location>
        <begin position="217"/>
        <end position="301"/>
    </location>
</feature>
<accession>A0ABD3FH91</accession>
<protein>
    <submittedName>
        <fullName evidence="2">Uncharacterized protein</fullName>
    </submittedName>
</protein>
<evidence type="ECO:0000313" key="3">
    <source>
        <dbReference type="Proteomes" id="UP001632037"/>
    </source>
</evidence>
<reference evidence="2 3" key="1">
    <citation type="submission" date="2024-09" db="EMBL/GenBank/DDBJ databases">
        <title>Genome sequencing and assembly of Phytophthora oleae, isolate VK10A, causative agent of rot of olive drupes.</title>
        <authorList>
            <person name="Conti Taguali S."/>
            <person name="Riolo M."/>
            <person name="La Spada F."/>
            <person name="Cacciola S.O."/>
            <person name="Dionisio G."/>
        </authorList>
    </citation>
    <scope>NUCLEOTIDE SEQUENCE [LARGE SCALE GENOMIC DNA]</scope>
    <source>
        <strain evidence="2 3">VK10A</strain>
    </source>
</reference>
<feature type="compositionally biased region" description="Polar residues" evidence="1">
    <location>
        <begin position="233"/>
        <end position="271"/>
    </location>
</feature>
<gene>
    <name evidence="2" type="ORF">V7S43_008932</name>
</gene>
<name>A0ABD3FH91_9STRA</name>
<dbReference type="AlphaFoldDB" id="A0ABD3FH91"/>
<dbReference type="Proteomes" id="UP001632037">
    <property type="component" value="Unassembled WGS sequence"/>
</dbReference>
<comment type="caution">
    <text evidence="2">The sequence shown here is derived from an EMBL/GenBank/DDBJ whole genome shotgun (WGS) entry which is preliminary data.</text>
</comment>
<sequence>MAFSAAIQRDTELQASQRRPCRFHEVADVITFLRDSSLKPPPPFALDMFVVAREEFYGGWVLWLGNQEAATITPELRDRVPSMRSETKARFLFRLSLWTRSNNPRPGNTESFDITEIKDGTEVYVTRVTGAKLYEDMAQGNSSRVEAVVDVEALFSDNVYKCKALVPTEPSATTYVGAPMDIDSVTDSTAANALTNDDCKEPTSCPSNDDAIMAADCSNDAFPDGPSIDDGQVGTSSSRDSIVTTSDSSSKTNCQLSDGQQPGTDMLSVTESGGGGTMPIQSPKKRVALKEKVPFKKTKKA</sequence>
<keyword evidence="3" id="KW-1185">Reference proteome</keyword>
<organism evidence="2 3">
    <name type="scientific">Phytophthora oleae</name>
    <dbReference type="NCBI Taxonomy" id="2107226"/>
    <lineage>
        <taxon>Eukaryota</taxon>
        <taxon>Sar</taxon>
        <taxon>Stramenopiles</taxon>
        <taxon>Oomycota</taxon>
        <taxon>Peronosporomycetes</taxon>
        <taxon>Peronosporales</taxon>
        <taxon>Peronosporaceae</taxon>
        <taxon>Phytophthora</taxon>
    </lineage>
</organism>
<proteinExistence type="predicted"/>
<evidence type="ECO:0000313" key="2">
    <source>
        <dbReference type="EMBL" id="KAL3666143.1"/>
    </source>
</evidence>
<dbReference type="EMBL" id="JBIMZQ010000018">
    <property type="protein sequence ID" value="KAL3666143.1"/>
    <property type="molecule type" value="Genomic_DNA"/>
</dbReference>
<evidence type="ECO:0000256" key="1">
    <source>
        <dbReference type="SAM" id="MobiDB-lite"/>
    </source>
</evidence>